<keyword evidence="4" id="KW-0238">DNA-binding</keyword>
<dbReference type="SMART" id="SM00380">
    <property type="entry name" value="AP2"/>
    <property type="match status" value="1"/>
</dbReference>
<evidence type="ECO:0000256" key="3">
    <source>
        <dbReference type="ARBA" id="ARBA00023015"/>
    </source>
</evidence>
<evidence type="ECO:0000256" key="7">
    <source>
        <dbReference type="ARBA" id="ARBA00023242"/>
    </source>
</evidence>
<gene>
    <name evidence="11" type="ORF">RHGRI_003614</name>
</gene>
<feature type="compositionally biased region" description="Acidic residues" evidence="9">
    <location>
        <begin position="123"/>
        <end position="137"/>
    </location>
</feature>
<dbReference type="InterPro" id="IPR051758">
    <property type="entry name" value="ERF/AP2-like"/>
</dbReference>
<feature type="domain" description="AP2/ERF" evidence="10">
    <location>
        <begin position="44"/>
        <end position="99"/>
    </location>
</feature>
<keyword evidence="5" id="KW-0010">Activator</keyword>
<evidence type="ECO:0000313" key="11">
    <source>
        <dbReference type="EMBL" id="KAG5560365.1"/>
    </source>
</evidence>
<dbReference type="GO" id="GO:0005634">
    <property type="term" value="C:nucleus"/>
    <property type="evidence" value="ECO:0007669"/>
    <property type="project" value="UniProtKB-SubCell"/>
</dbReference>
<organism evidence="11 12">
    <name type="scientific">Rhododendron griersonianum</name>
    <dbReference type="NCBI Taxonomy" id="479676"/>
    <lineage>
        <taxon>Eukaryota</taxon>
        <taxon>Viridiplantae</taxon>
        <taxon>Streptophyta</taxon>
        <taxon>Embryophyta</taxon>
        <taxon>Tracheophyta</taxon>
        <taxon>Spermatophyta</taxon>
        <taxon>Magnoliopsida</taxon>
        <taxon>eudicotyledons</taxon>
        <taxon>Gunneridae</taxon>
        <taxon>Pentapetalae</taxon>
        <taxon>asterids</taxon>
        <taxon>Ericales</taxon>
        <taxon>Ericaceae</taxon>
        <taxon>Ericoideae</taxon>
        <taxon>Rhodoreae</taxon>
        <taxon>Rhododendron</taxon>
    </lineage>
</organism>
<accession>A0AAV6L5P1</accession>
<comment type="caution">
    <text evidence="11">The sequence shown here is derived from an EMBL/GenBank/DDBJ whole genome shotgun (WGS) entry which is preliminary data.</text>
</comment>
<evidence type="ECO:0000259" key="10">
    <source>
        <dbReference type="PROSITE" id="PS51032"/>
    </source>
</evidence>
<dbReference type="PANTHER" id="PTHR31657">
    <property type="entry name" value="ETHYLENE-RESPONSIVE TRANSCRIPTION FACTOR ERF061"/>
    <property type="match status" value="1"/>
</dbReference>
<feature type="region of interest" description="Disordered" evidence="9">
    <location>
        <begin position="115"/>
        <end position="155"/>
    </location>
</feature>
<evidence type="ECO:0000256" key="9">
    <source>
        <dbReference type="SAM" id="MobiDB-lite"/>
    </source>
</evidence>
<evidence type="ECO:0000256" key="2">
    <source>
        <dbReference type="ARBA" id="ARBA00022745"/>
    </source>
</evidence>
<keyword evidence="2" id="KW-0936">Ethylene signaling pathway</keyword>
<dbReference type="GO" id="GO:0009873">
    <property type="term" value="P:ethylene-activated signaling pathway"/>
    <property type="evidence" value="ECO:0007669"/>
    <property type="project" value="UniProtKB-KW"/>
</dbReference>
<evidence type="ECO:0000256" key="5">
    <source>
        <dbReference type="ARBA" id="ARBA00023159"/>
    </source>
</evidence>
<dbReference type="GO" id="GO:0000976">
    <property type="term" value="F:transcription cis-regulatory region binding"/>
    <property type="evidence" value="ECO:0007669"/>
    <property type="project" value="UniProtKB-ARBA"/>
</dbReference>
<dbReference type="InterPro" id="IPR001471">
    <property type="entry name" value="AP2/ERF_dom"/>
</dbReference>
<dbReference type="SUPFAM" id="SSF54171">
    <property type="entry name" value="DNA-binding domain"/>
    <property type="match status" value="1"/>
</dbReference>
<protein>
    <recommendedName>
        <fullName evidence="10">AP2/ERF domain-containing protein</fullName>
    </recommendedName>
</protein>
<evidence type="ECO:0000256" key="8">
    <source>
        <dbReference type="ARBA" id="ARBA00024343"/>
    </source>
</evidence>
<evidence type="ECO:0000313" key="12">
    <source>
        <dbReference type="Proteomes" id="UP000823749"/>
    </source>
</evidence>
<evidence type="ECO:0000256" key="6">
    <source>
        <dbReference type="ARBA" id="ARBA00023163"/>
    </source>
</evidence>
<keyword evidence="6" id="KW-0804">Transcription</keyword>
<dbReference type="GO" id="GO:0003700">
    <property type="term" value="F:DNA-binding transcription factor activity"/>
    <property type="evidence" value="ECO:0007669"/>
    <property type="project" value="InterPro"/>
</dbReference>
<dbReference type="Gene3D" id="3.30.730.10">
    <property type="entry name" value="AP2/ERF domain"/>
    <property type="match status" value="1"/>
</dbReference>
<keyword evidence="7" id="KW-0539">Nucleus</keyword>
<evidence type="ECO:0000256" key="4">
    <source>
        <dbReference type="ARBA" id="ARBA00023125"/>
    </source>
</evidence>
<dbReference type="CDD" id="cd00018">
    <property type="entry name" value="AP2"/>
    <property type="match status" value="1"/>
</dbReference>
<name>A0AAV6L5P1_9ERIC</name>
<keyword evidence="12" id="KW-1185">Reference proteome</keyword>
<evidence type="ECO:0000256" key="1">
    <source>
        <dbReference type="ARBA" id="ARBA00004123"/>
    </source>
</evidence>
<dbReference type="EMBL" id="JACTNZ010000002">
    <property type="protein sequence ID" value="KAG5560365.1"/>
    <property type="molecule type" value="Genomic_DNA"/>
</dbReference>
<dbReference type="PROSITE" id="PS51032">
    <property type="entry name" value="AP2_ERF"/>
    <property type="match status" value="1"/>
</dbReference>
<dbReference type="InterPro" id="IPR036955">
    <property type="entry name" value="AP2/ERF_dom_sf"/>
</dbReference>
<comment type="subcellular location">
    <subcellularLocation>
        <location evidence="1">Nucleus</location>
    </subcellularLocation>
</comment>
<sequence>MGQPPRNLQYEDIIDTSRNLDEDLFTAKLFVRFFTDIFNGTNRLYIGVGQGHGGKWVAKIRIQRKLVSVGRFNCPEDAAIARDLLAFKLKGDKAQLNFPEHFEVIKRKAEILQQLPPAVHEENPDEDSDEDEDDDSDSNVIEEAGPTENQLQNLRQSDEPMVVYLTSDNFKENSPENQQHERITGALGFFHGKSALWRKKVLLSMNDAFNFMSREELMTILMSVDSVLNDFLFIEMQRRDGSKWESKIRLGWNWLSIGTFDAVVLASEGAIFKLREDKARLRDLERFNIEIIDLRPGLNQSLLGIIIVIRIHPVCGVKSSLSSSSTSYSPSSS</sequence>
<dbReference type="InterPro" id="IPR016177">
    <property type="entry name" value="DNA-bd_dom_sf"/>
</dbReference>
<proteinExistence type="inferred from homology"/>
<dbReference type="PANTHER" id="PTHR31657:SF19">
    <property type="entry name" value="ETHYLENE-RESPONSIVE TRANSCRIPTION FACTOR ERF053"/>
    <property type="match status" value="1"/>
</dbReference>
<keyword evidence="3" id="KW-0805">Transcription regulation</keyword>
<dbReference type="AlphaFoldDB" id="A0AAV6L5P1"/>
<reference evidence="11" key="1">
    <citation type="submission" date="2020-08" db="EMBL/GenBank/DDBJ databases">
        <title>Plant Genome Project.</title>
        <authorList>
            <person name="Zhang R.-G."/>
        </authorList>
    </citation>
    <scope>NUCLEOTIDE SEQUENCE</scope>
    <source>
        <strain evidence="11">WSP0</strain>
        <tissue evidence="11">Leaf</tissue>
    </source>
</reference>
<dbReference type="Proteomes" id="UP000823749">
    <property type="component" value="Chromosome 2"/>
</dbReference>
<comment type="similarity">
    <text evidence="8">Belongs to the AP2/ERF transcription factor family. ERF subfamily.</text>
</comment>